<feature type="compositionally biased region" description="Gly residues" evidence="32">
    <location>
        <begin position="34"/>
        <end position="51"/>
    </location>
</feature>
<dbReference type="GO" id="GO:0008270">
    <property type="term" value="F:zinc ion binding"/>
    <property type="evidence" value="ECO:0007669"/>
    <property type="project" value="UniProtKB-KW"/>
</dbReference>
<dbReference type="GO" id="GO:0000981">
    <property type="term" value="F:DNA-binding transcription factor activity, RNA polymerase II-specific"/>
    <property type="evidence" value="ECO:0007669"/>
    <property type="project" value="TreeGrafter"/>
</dbReference>
<dbReference type="GO" id="GO:0010564">
    <property type="term" value="P:regulation of cell cycle process"/>
    <property type="evidence" value="ECO:0007669"/>
    <property type="project" value="UniProtKB-ARBA"/>
</dbReference>
<keyword evidence="17" id="KW-0862">Zinc</keyword>
<keyword evidence="7" id="KW-0678">Repressor</keyword>
<evidence type="ECO:0000256" key="11">
    <source>
        <dbReference type="ARBA" id="ARBA00022679"/>
    </source>
</evidence>
<evidence type="ECO:0000256" key="15">
    <source>
        <dbReference type="ARBA" id="ARBA00022776"/>
    </source>
</evidence>
<evidence type="ECO:0000256" key="17">
    <source>
        <dbReference type="ARBA" id="ARBA00022833"/>
    </source>
</evidence>
<evidence type="ECO:0000313" key="35">
    <source>
        <dbReference type="Proteomes" id="UP000001595"/>
    </source>
</evidence>
<comment type="function">
    <text evidence="24">May function as a transcriptional repressor. May also function as a ubiquitin ligase mediating ubiquitination of chromatin-associated TP53. Functions in cell survival and proliferation through control of the cell cycle. Functions in the p53 and pRB tumor suppressor pathways and regulates the cyclin CCNA2 transcription.</text>
</comment>
<keyword evidence="18" id="KW-0832">Ubl conjugation</keyword>
<sequence>MVVNPPSSCGALRHGGRDGSAGDGRSYGRSPGRGRAGSGRGCGCGGGGGLGPQRLPRPPGALQRRRAGGKARRGPGCPASAFPGPADSRLVADEDDVHRCGRCQAEFTALEDFVQHKIQKACQRAPQEALPATPATTALLGQEVVPAAPGPEEPITVAHIVVEAASLAADISHASDLVGGGHIKEVIVAAEAEPGDSEMAEAPGSPCQQGLALAGEGEQAQVKLLVNKDGRYVCALCHKTFKTGSILKAHMVTHSSRKDHECKLCGASFRTKGSLIRHHRRHTDERPYKCSKCGKSFRESGALTRHLKSLTPCTEKIRFSVSKDVVVSKEDAPAGSGAGAAGLGTVTSSVTGEPIETSPVIHLVTDAKGTVIHEVHVQMQELPLGMKALAPEQVASEASAVPRTHPCPQCSETFPTAATLEAHKRGHTGPRPFACAQCGKAFPKAYLLKKHQEVHVRERRFRCGDCGKLYKTIAHVRGHRRVHSDERPYPCPECGKRYKTKNAQQVHFRTHLEEKPHVCQFCSRGFREKGSLVRHVRHHTGEKPFKCYKCGRGFAEHGTLNRHLRTKGGCLLEVEELLVSEESPTAATTVLAEDPHTVLVEFSSVVADTQEYIIEATADDAETSEATEIIEGTQTEVDSHIMKVVQQIVHQASAGHQIIVQNVTMDEETALGPEAAAADTITIATPESLTEQVAMTLASAISEGTVLATRAGTSGTEQATVTMVSSEDIEILEHAGELVIASPEGQLEVQTVIV</sequence>
<evidence type="ECO:0000259" key="33">
    <source>
        <dbReference type="PROSITE" id="PS50157"/>
    </source>
</evidence>
<comment type="catalytic activity">
    <reaction evidence="1">
        <text>S-ubiquitinyl-[E2 ubiquitin-conjugating enzyme]-L-cysteine + [acceptor protein]-L-lysine = [E2 ubiquitin-conjugating enzyme]-L-cysteine + N(6)-ubiquitinyl-[acceptor protein]-L-lysine.</text>
        <dbReference type="EC" id="2.3.2.27"/>
    </reaction>
</comment>
<dbReference type="AlphaFoldDB" id="A0A8I5U292"/>
<dbReference type="FunFam" id="3.30.160.60:FF:001804">
    <property type="entry name" value="E4F transcription factor 1"/>
    <property type="match status" value="1"/>
</dbReference>
<evidence type="ECO:0000256" key="3">
    <source>
        <dbReference type="ARBA" id="ARBA00004642"/>
    </source>
</evidence>
<feature type="compositionally biased region" description="Basic residues" evidence="32">
    <location>
        <begin position="63"/>
        <end position="73"/>
    </location>
</feature>
<evidence type="ECO:0000256" key="10">
    <source>
        <dbReference type="ARBA" id="ARBA00022618"/>
    </source>
</evidence>
<dbReference type="EC" id="2.3.2.27" evidence="5"/>
<keyword evidence="35" id="KW-1185">Reference proteome</keyword>
<evidence type="ECO:0000256" key="20">
    <source>
        <dbReference type="ARBA" id="ARBA00023125"/>
    </source>
</evidence>
<keyword evidence="20" id="KW-0238">DNA-binding</keyword>
<feature type="domain" description="C2H2-type" evidence="33">
    <location>
        <begin position="489"/>
        <end position="516"/>
    </location>
</feature>
<dbReference type="SMART" id="SM00355">
    <property type="entry name" value="ZnF_C2H2"/>
    <property type="match status" value="10"/>
</dbReference>
<keyword evidence="13" id="KW-0677">Repeat</keyword>
<evidence type="ECO:0000256" key="19">
    <source>
        <dbReference type="ARBA" id="ARBA00023015"/>
    </source>
</evidence>
<keyword evidence="22" id="KW-0539">Nucleus</keyword>
<dbReference type="GO" id="GO:0003677">
    <property type="term" value="F:DNA binding"/>
    <property type="evidence" value="ECO:0007669"/>
    <property type="project" value="UniProtKB-KW"/>
</dbReference>
<dbReference type="GeneTree" id="ENSGT00840000129970"/>
<comment type="subcellular location">
    <subcellularLocation>
        <location evidence="2">Cytoplasm</location>
    </subcellularLocation>
    <subcellularLocation>
        <location evidence="3">Nucleus</location>
        <location evidence="3">Nucleoplasm</location>
    </subcellularLocation>
</comment>
<feature type="domain" description="C2H2-type" evidence="33">
    <location>
        <begin position="517"/>
        <end position="544"/>
    </location>
</feature>
<evidence type="ECO:0000256" key="28">
    <source>
        <dbReference type="ARBA" id="ARBA00082967"/>
    </source>
</evidence>
<evidence type="ECO:0000256" key="13">
    <source>
        <dbReference type="ARBA" id="ARBA00022737"/>
    </source>
</evidence>
<evidence type="ECO:0000256" key="4">
    <source>
        <dbReference type="ARBA" id="ARBA00004906"/>
    </source>
</evidence>
<dbReference type="GO" id="GO:0051301">
    <property type="term" value="P:cell division"/>
    <property type="evidence" value="ECO:0007669"/>
    <property type="project" value="UniProtKB-KW"/>
</dbReference>
<comment type="pathway">
    <text evidence="4">Protein modification; protein ubiquitination.</text>
</comment>
<keyword evidence="21" id="KW-0804">Transcription</keyword>
<evidence type="ECO:0000256" key="31">
    <source>
        <dbReference type="PROSITE-ProRule" id="PRU00042"/>
    </source>
</evidence>
<dbReference type="Ensembl" id="ENSPPYT00000047515.1">
    <property type="protein sequence ID" value="ENSPPYP00000033443.1"/>
    <property type="gene ID" value="ENSPPYG00000006994.3"/>
</dbReference>
<dbReference type="SUPFAM" id="SSF57667">
    <property type="entry name" value="beta-beta-alpha zinc fingers"/>
    <property type="match status" value="5"/>
</dbReference>
<keyword evidence="14 31" id="KW-0863">Zinc-finger</keyword>
<keyword evidence="23" id="KW-0131">Cell cycle</keyword>
<accession>A0A8I5U292</accession>
<evidence type="ECO:0000256" key="16">
    <source>
        <dbReference type="ARBA" id="ARBA00022786"/>
    </source>
</evidence>
<keyword evidence="12" id="KW-0479">Metal-binding</keyword>
<keyword evidence="19" id="KW-0805">Transcription regulation</keyword>
<keyword evidence="6" id="KW-0963">Cytoplasm</keyword>
<feature type="domain" description="C2H2-type" evidence="33">
    <location>
        <begin position="260"/>
        <end position="287"/>
    </location>
</feature>
<dbReference type="Proteomes" id="UP000001595">
    <property type="component" value="Chromosome 16"/>
</dbReference>
<dbReference type="GO" id="GO:0045944">
    <property type="term" value="P:positive regulation of transcription by RNA polymerase II"/>
    <property type="evidence" value="ECO:0007669"/>
    <property type="project" value="UniProtKB-ARBA"/>
</dbReference>
<reference evidence="34" key="3">
    <citation type="submission" date="2025-09" db="UniProtKB">
        <authorList>
            <consortium name="Ensembl"/>
        </authorList>
    </citation>
    <scope>IDENTIFICATION</scope>
</reference>
<dbReference type="PANTHER" id="PTHR24394:SF44">
    <property type="entry name" value="ZINC FINGER PROTEIN 271-LIKE"/>
    <property type="match status" value="1"/>
</dbReference>
<evidence type="ECO:0000256" key="24">
    <source>
        <dbReference type="ARBA" id="ARBA00053485"/>
    </source>
</evidence>
<dbReference type="FunFam" id="3.30.160.60:FF:001988">
    <property type="entry name" value="transcription factor E4F1 isoform X3"/>
    <property type="match status" value="1"/>
</dbReference>
<feature type="domain" description="C2H2-type" evidence="33">
    <location>
        <begin position="545"/>
        <end position="569"/>
    </location>
</feature>
<dbReference type="InterPro" id="IPR013087">
    <property type="entry name" value="Znf_C2H2_type"/>
</dbReference>
<evidence type="ECO:0000256" key="6">
    <source>
        <dbReference type="ARBA" id="ARBA00022490"/>
    </source>
</evidence>
<evidence type="ECO:0000256" key="8">
    <source>
        <dbReference type="ARBA" id="ARBA00022553"/>
    </source>
</evidence>
<dbReference type="FunFam" id="3.30.160.60:FF:001557">
    <property type="entry name" value="Transcription factor E4F1"/>
    <property type="match status" value="1"/>
</dbReference>
<feature type="domain" description="C2H2-type" evidence="33">
    <location>
        <begin position="288"/>
        <end position="317"/>
    </location>
</feature>
<dbReference type="PROSITE" id="PS50157">
    <property type="entry name" value="ZINC_FINGER_C2H2_2"/>
    <property type="match status" value="9"/>
</dbReference>
<feature type="domain" description="C2H2-type" evidence="33">
    <location>
        <begin position="433"/>
        <end position="460"/>
    </location>
</feature>
<evidence type="ECO:0000256" key="26">
    <source>
        <dbReference type="ARBA" id="ARBA00075006"/>
    </source>
</evidence>
<evidence type="ECO:0000256" key="23">
    <source>
        <dbReference type="ARBA" id="ARBA00023306"/>
    </source>
</evidence>
<dbReference type="GO" id="GO:0005737">
    <property type="term" value="C:cytoplasm"/>
    <property type="evidence" value="ECO:0007669"/>
    <property type="project" value="UniProtKB-SubCell"/>
</dbReference>
<keyword evidence="15" id="KW-0498">Mitosis</keyword>
<evidence type="ECO:0000256" key="12">
    <source>
        <dbReference type="ARBA" id="ARBA00022723"/>
    </source>
</evidence>
<dbReference type="InterPro" id="IPR036236">
    <property type="entry name" value="Znf_C2H2_sf"/>
</dbReference>
<evidence type="ECO:0000256" key="21">
    <source>
        <dbReference type="ARBA" id="ARBA00023163"/>
    </source>
</evidence>
<keyword evidence="10" id="KW-0132">Cell division</keyword>
<evidence type="ECO:0000256" key="29">
    <source>
        <dbReference type="ARBA" id="ARBA00083030"/>
    </source>
</evidence>
<evidence type="ECO:0000256" key="14">
    <source>
        <dbReference type="ARBA" id="ARBA00022771"/>
    </source>
</evidence>
<evidence type="ECO:0000256" key="18">
    <source>
        <dbReference type="ARBA" id="ARBA00022843"/>
    </source>
</evidence>
<dbReference type="Gene3D" id="3.30.160.60">
    <property type="entry name" value="Classic Zinc Finger"/>
    <property type="match status" value="8"/>
</dbReference>
<dbReference type="GO" id="GO:0005654">
    <property type="term" value="C:nucleoplasm"/>
    <property type="evidence" value="ECO:0007669"/>
    <property type="project" value="UniProtKB-SubCell"/>
</dbReference>
<evidence type="ECO:0000256" key="9">
    <source>
        <dbReference type="ARBA" id="ARBA00022604"/>
    </source>
</evidence>
<feature type="domain" description="C2H2-type" evidence="33">
    <location>
        <begin position="461"/>
        <end position="488"/>
    </location>
</feature>
<keyword evidence="9" id="KW-0341">Growth regulation</keyword>
<dbReference type="PANTHER" id="PTHR24394">
    <property type="entry name" value="ZINC FINGER PROTEIN"/>
    <property type="match status" value="1"/>
</dbReference>
<evidence type="ECO:0000256" key="5">
    <source>
        <dbReference type="ARBA" id="ARBA00012483"/>
    </source>
</evidence>
<feature type="domain" description="C2H2-type" evidence="33">
    <location>
        <begin position="232"/>
        <end position="259"/>
    </location>
</feature>
<evidence type="ECO:0000256" key="32">
    <source>
        <dbReference type="SAM" id="MobiDB-lite"/>
    </source>
</evidence>
<reference evidence="34 35" key="1">
    <citation type="submission" date="2008-02" db="EMBL/GenBank/DDBJ databases">
        <title>A 6x draft sequence assembly of the Pongo pygmaeus abelii genome.</title>
        <authorList>
            <person name="Wilson R.K."/>
            <person name="Mardis E."/>
        </authorList>
    </citation>
    <scope>NUCLEOTIDE SEQUENCE [LARGE SCALE GENOMIC DNA]</scope>
</reference>
<evidence type="ECO:0000256" key="1">
    <source>
        <dbReference type="ARBA" id="ARBA00000900"/>
    </source>
</evidence>
<dbReference type="Pfam" id="PF00096">
    <property type="entry name" value="zf-C2H2"/>
    <property type="match status" value="7"/>
</dbReference>
<evidence type="ECO:0000256" key="27">
    <source>
        <dbReference type="ARBA" id="ARBA00076827"/>
    </source>
</evidence>
<dbReference type="FunFam" id="3.30.160.60:FF:002233">
    <property type="entry name" value="transcription factor E4F1 isoform X1"/>
    <property type="match status" value="1"/>
</dbReference>
<dbReference type="GO" id="GO:0061630">
    <property type="term" value="F:ubiquitin protein ligase activity"/>
    <property type="evidence" value="ECO:0007669"/>
    <property type="project" value="UniProtKB-EC"/>
</dbReference>
<name>A0A8I5U292_PONAB</name>
<reference evidence="34" key="2">
    <citation type="submission" date="2025-08" db="UniProtKB">
        <authorList>
            <consortium name="Ensembl"/>
        </authorList>
    </citation>
    <scope>IDENTIFICATION</scope>
</reference>
<keyword evidence="11" id="KW-0808">Transferase</keyword>
<dbReference type="PROSITE" id="PS00028">
    <property type="entry name" value="ZINC_FINGER_C2H2_1"/>
    <property type="match status" value="7"/>
</dbReference>
<evidence type="ECO:0000313" key="34">
    <source>
        <dbReference type="Ensembl" id="ENSPPYP00000033443.1"/>
    </source>
</evidence>
<gene>
    <name evidence="34" type="primary">E4F1</name>
</gene>
<evidence type="ECO:0000256" key="25">
    <source>
        <dbReference type="ARBA" id="ARBA00067631"/>
    </source>
</evidence>
<protein>
    <recommendedName>
        <fullName evidence="25">Transcription factor E4F1</fullName>
        <ecNumber evidence="5">2.3.2.27</ecNumber>
    </recommendedName>
    <alternativeName>
        <fullName evidence="29">E4F transcription factor 1</fullName>
    </alternativeName>
    <alternativeName>
        <fullName evidence="26">Putative E3 ubiquitin-protein ligase E4F1</fullName>
    </alternativeName>
    <alternativeName>
        <fullName evidence="30">RING-type E3 ubiquitin transferase E4F1</fullName>
    </alternativeName>
    <alternativeName>
        <fullName evidence="27">Transcription factor E4F</fullName>
    </alternativeName>
    <alternativeName>
        <fullName evidence="28">p120E4F</fullName>
    </alternativeName>
</protein>
<feature type="region of interest" description="Disordered" evidence="32">
    <location>
        <begin position="1"/>
        <end position="88"/>
    </location>
</feature>
<evidence type="ECO:0000256" key="30">
    <source>
        <dbReference type="ARBA" id="ARBA00083844"/>
    </source>
</evidence>
<dbReference type="FunFam" id="3.30.160.60:FF:000702">
    <property type="entry name" value="Transcription factor E4F1 isoform 1"/>
    <property type="match status" value="1"/>
</dbReference>
<feature type="domain" description="C2H2-type" evidence="33">
    <location>
        <begin position="405"/>
        <end position="432"/>
    </location>
</feature>
<evidence type="ECO:0000256" key="7">
    <source>
        <dbReference type="ARBA" id="ARBA00022491"/>
    </source>
</evidence>
<keyword evidence="16" id="KW-0833">Ubl conjugation pathway</keyword>
<keyword evidence="8" id="KW-0597">Phosphoprotein</keyword>
<evidence type="ECO:0000256" key="22">
    <source>
        <dbReference type="ARBA" id="ARBA00023242"/>
    </source>
</evidence>
<organism evidence="34 35">
    <name type="scientific">Pongo abelii</name>
    <name type="common">Sumatran orangutan</name>
    <name type="synonym">Pongo pygmaeus abelii</name>
    <dbReference type="NCBI Taxonomy" id="9601"/>
    <lineage>
        <taxon>Eukaryota</taxon>
        <taxon>Metazoa</taxon>
        <taxon>Chordata</taxon>
        <taxon>Craniata</taxon>
        <taxon>Vertebrata</taxon>
        <taxon>Euteleostomi</taxon>
        <taxon>Mammalia</taxon>
        <taxon>Eutheria</taxon>
        <taxon>Euarchontoglires</taxon>
        <taxon>Primates</taxon>
        <taxon>Haplorrhini</taxon>
        <taxon>Catarrhini</taxon>
        <taxon>Hominidae</taxon>
        <taxon>Pongo</taxon>
    </lineage>
</organism>
<proteinExistence type="predicted"/>
<evidence type="ECO:0000256" key="2">
    <source>
        <dbReference type="ARBA" id="ARBA00004496"/>
    </source>
</evidence>
<dbReference type="FunFam" id="3.30.160.60:FF:000715">
    <property type="entry name" value="Transcription factor E4F1 isoform 1"/>
    <property type="match status" value="1"/>
</dbReference>